<dbReference type="RefSeq" id="YP_008082066.1">
    <property type="nucleotide sequence ID" value="NC_021436.1"/>
</dbReference>
<feature type="region of interest" description="Disordered" evidence="1">
    <location>
        <begin position="51"/>
        <end position="72"/>
    </location>
</feature>
<dbReference type="AlphaFoldDB" id="N0A398"/>
<dbReference type="EMBL" id="KC352446">
    <property type="protein sequence ID" value="AGK45444.1"/>
    <property type="molecule type" value="Genomic_DNA"/>
</dbReference>
<reference evidence="2" key="1">
    <citation type="submission" date="2012-12" db="EMBL/GenBank/DDBJ databases">
        <authorList>
            <person name="Pakala S."/>
            <person name="Fedorova N."/>
            <person name="Joardar V."/>
            <person name="Shabalina S."/>
            <person name="Hostetler J."/>
            <person name="Pakala S."/>
            <person name="Zafar N."/>
            <person name="Nierman W."/>
            <person name="Cubeta M."/>
        </authorList>
    </citation>
    <scope>NUCLEOTIDE SEQUENCE</scope>
    <source>
        <strain evidence="2">AG3 Rhs1AP</strain>
    </source>
</reference>
<accession>N0A398</accession>
<keyword evidence="2" id="KW-0496">Mitochondrion</keyword>
<name>N0A398_9AGAM</name>
<evidence type="ECO:0000313" key="2">
    <source>
        <dbReference type="EMBL" id="AGK45444.1"/>
    </source>
</evidence>
<evidence type="ECO:0000256" key="1">
    <source>
        <dbReference type="SAM" id="MobiDB-lite"/>
    </source>
</evidence>
<dbReference type="GeneID" id="16029575"/>
<geneLocation type="mitochondrion" evidence="2"/>
<protein>
    <submittedName>
        <fullName evidence="2">Uncharacterized protein</fullName>
    </submittedName>
</protein>
<gene>
    <name evidence="2" type="ORF">RSOL_m01320</name>
</gene>
<reference evidence="2" key="2">
    <citation type="journal article" date="2014" name="FEMS Microbiol. Lett.">
        <title>Mobile elements and mitochondrial genome expansion in the soil fungus and potato pathogen Rhizoctonia solani AG-3.</title>
        <authorList>
            <person name="Losada L."/>
            <person name="Pakala S.B."/>
            <person name="Fedorova N.D."/>
            <person name="Joardar V."/>
            <person name="Shabalina S.A."/>
            <person name="Hostetler J."/>
            <person name="Pakala S.M."/>
            <person name="Zafar N."/>
            <person name="Thomas E."/>
            <person name="Rodriguez-Carres M."/>
            <person name="Dean R."/>
            <person name="Vilgalys R."/>
            <person name="Nierman W.C."/>
            <person name="Cubeta M.A."/>
        </authorList>
    </citation>
    <scope>NUCLEOTIDE SEQUENCE</scope>
    <source>
        <strain evidence="2">AG3 Rhs1AP</strain>
    </source>
</reference>
<sequence length="72" mass="8314">MGPLYFGYYSEQLFSIHGMWLIPFRYEPTLRPSEFETRVRPHPLDADLGRAKRKNFPASVSPLPSGSGRRKC</sequence>
<proteinExistence type="predicted"/>
<organism evidence="2">
    <name type="scientific">Rhizoctonia solani</name>
    <dbReference type="NCBI Taxonomy" id="456999"/>
    <lineage>
        <taxon>Eukaryota</taxon>
        <taxon>Fungi</taxon>
        <taxon>Dikarya</taxon>
        <taxon>Basidiomycota</taxon>
        <taxon>Agaricomycotina</taxon>
        <taxon>Agaricomycetes</taxon>
        <taxon>Cantharellales</taxon>
        <taxon>Ceratobasidiaceae</taxon>
        <taxon>Rhizoctonia</taxon>
    </lineage>
</organism>